<keyword evidence="2" id="KW-1185">Reference proteome</keyword>
<organism evidence="1 2">
    <name type="scientific">Fodinicola feengrottensis</name>
    <dbReference type="NCBI Taxonomy" id="435914"/>
    <lineage>
        <taxon>Bacteria</taxon>
        <taxon>Bacillati</taxon>
        <taxon>Actinomycetota</taxon>
        <taxon>Actinomycetes</taxon>
        <taxon>Mycobacteriales</taxon>
        <taxon>Fodinicola</taxon>
    </lineage>
</organism>
<protein>
    <submittedName>
        <fullName evidence="1">Uncharacterized protein</fullName>
    </submittedName>
</protein>
<dbReference type="EMBL" id="BAAANY010000017">
    <property type="protein sequence ID" value="GAA1689488.1"/>
    <property type="molecule type" value="Genomic_DNA"/>
</dbReference>
<gene>
    <name evidence="1" type="ORF">GCM10009765_43550</name>
</gene>
<reference evidence="2" key="1">
    <citation type="journal article" date="2019" name="Int. J. Syst. Evol. Microbiol.">
        <title>The Global Catalogue of Microorganisms (GCM) 10K type strain sequencing project: providing services to taxonomists for standard genome sequencing and annotation.</title>
        <authorList>
            <consortium name="The Broad Institute Genomics Platform"/>
            <consortium name="The Broad Institute Genome Sequencing Center for Infectious Disease"/>
            <person name="Wu L."/>
            <person name="Ma J."/>
        </authorList>
    </citation>
    <scope>NUCLEOTIDE SEQUENCE [LARGE SCALE GENOMIC DNA]</scope>
    <source>
        <strain evidence="2">JCM 14718</strain>
    </source>
</reference>
<evidence type="ECO:0000313" key="2">
    <source>
        <dbReference type="Proteomes" id="UP001500618"/>
    </source>
</evidence>
<accession>A0ABP4TKL6</accession>
<comment type="caution">
    <text evidence="1">The sequence shown here is derived from an EMBL/GenBank/DDBJ whole genome shotgun (WGS) entry which is preliminary data.</text>
</comment>
<evidence type="ECO:0000313" key="1">
    <source>
        <dbReference type="EMBL" id="GAA1689488.1"/>
    </source>
</evidence>
<sequence length="306" mass="33261">MLADRRDTTWPQLLAAPGALAWRASADRRLVDVLTALADSGMTEPGWRVVDAYPPPDFDGEPYFFQTGSEFIVLLGSRRRYEPKFWTALQYSPGAFRLPVGWSVDNVRGVDGSFGAERIRQFCSLLAEHGSVPWRPAAAAKLADRTGLNAVEAALLLAGLPDPVDVRGRLGLSAADAAAASRSLSRRAKLAVDAVLQAAIPKELEQLWTAGPDVSAAADEWIRRFGRRTPVDIDTLSSAYDARVSLTSIDALASEKVGRDQFDRAACPSWSRRSAGWPISCRPVLRCAVGCTCGRTRLARRPRNVA</sequence>
<dbReference type="Proteomes" id="UP001500618">
    <property type="component" value="Unassembled WGS sequence"/>
</dbReference>
<name>A0ABP4TKL6_9ACTN</name>
<proteinExistence type="predicted"/>